<reference evidence="1 2" key="1">
    <citation type="submission" date="2016-05" db="EMBL/GenBank/DDBJ databases">
        <title>A degradative enzymes factory behind the ericoid mycorrhizal symbiosis.</title>
        <authorList>
            <consortium name="DOE Joint Genome Institute"/>
            <person name="Martino E."/>
            <person name="Morin E."/>
            <person name="Grelet G."/>
            <person name="Kuo A."/>
            <person name="Kohler A."/>
            <person name="Daghino S."/>
            <person name="Barry K."/>
            <person name="Choi C."/>
            <person name="Cichocki N."/>
            <person name="Clum A."/>
            <person name="Copeland A."/>
            <person name="Hainaut M."/>
            <person name="Haridas S."/>
            <person name="Labutti K."/>
            <person name="Lindquist E."/>
            <person name="Lipzen A."/>
            <person name="Khouja H.-R."/>
            <person name="Murat C."/>
            <person name="Ohm R."/>
            <person name="Olson A."/>
            <person name="Spatafora J."/>
            <person name="Veneault-Fourrey C."/>
            <person name="Henrissat B."/>
            <person name="Grigoriev I."/>
            <person name="Martin F."/>
            <person name="Perotto S."/>
        </authorList>
    </citation>
    <scope>NUCLEOTIDE SEQUENCE [LARGE SCALE GENOMIC DNA]</scope>
    <source>
        <strain evidence="1 2">UAMH 7357</strain>
    </source>
</reference>
<dbReference type="EMBL" id="KZ613476">
    <property type="protein sequence ID" value="PMD22741.1"/>
    <property type="molecule type" value="Genomic_DNA"/>
</dbReference>
<protein>
    <submittedName>
        <fullName evidence="1">Uncharacterized protein</fullName>
    </submittedName>
</protein>
<sequence length="84" mass="9868">MNPDGTPLMCWLSQFNPSTAWPCYDLPAGNTKADKEKQRAWWAEKWQKTSDKCPQYEFKRSQGDENVACFFFVDETTIVAYKYQ</sequence>
<accession>A0A2J6Q903</accession>
<dbReference type="AlphaFoldDB" id="A0A2J6Q903"/>
<evidence type="ECO:0000313" key="2">
    <source>
        <dbReference type="Proteomes" id="UP000235672"/>
    </source>
</evidence>
<gene>
    <name evidence="1" type="ORF">NA56DRAFT_701819</name>
</gene>
<dbReference type="Proteomes" id="UP000235672">
    <property type="component" value="Unassembled WGS sequence"/>
</dbReference>
<organism evidence="1 2">
    <name type="scientific">Hyaloscypha hepaticicola</name>
    <dbReference type="NCBI Taxonomy" id="2082293"/>
    <lineage>
        <taxon>Eukaryota</taxon>
        <taxon>Fungi</taxon>
        <taxon>Dikarya</taxon>
        <taxon>Ascomycota</taxon>
        <taxon>Pezizomycotina</taxon>
        <taxon>Leotiomycetes</taxon>
        <taxon>Helotiales</taxon>
        <taxon>Hyaloscyphaceae</taxon>
        <taxon>Hyaloscypha</taxon>
    </lineage>
</organism>
<proteinExistence type="predicted"/>
<evidence type="ECO:0000313" key="1">
    <source>
        <dbReference type="EMBL" id="PMD22741.1"/>
    </source>
</evidence>
<name>A0A2J6Q903_9HELO</name>
<keyword evidence="2" id="KW-1185">Reference proteome</keyword>